<feature type="compositionally biased region" description="Low complexity" evidence="1">
    <location>
        <begin position="38"/>
        <end position="50"/>
    </location>
</feature>
<evidence type="ECO:0000313" key="5">
    <source>
        <dbReference type="WBParaSite" id="NBR_0000982001-mRNA-1"/>
    </source>
</evidence>
<evidence type="ECO:0000313" key="3">
    <source>
        <dbReference type="EMBL" id="VDL73410.1"/>
    </source>
</evidence>
<gene>
    <name evidence="3" type="ORF">NBR_LOCUS9821</name>
</gene>
<keyword evidence="4" id="KW-1185">Reference proteome</keyword>
<proteinExistence type="predicted"/>
<evidence type="ECO:0000313" key="4">
    <source>
        <dbReference type="Proteomes" id="UP000271162"/>
    </source>
</evidence>
<feature type="region of interest" description="Disordered" evidence="1">
    <location>
        <begin position="31"/>
        <end position="60"/>
    </location>
</feature>
<reference evidence="3 4" key="2">
    <citation type="submission" date="2018-11" db="EMBL/GenBank/DDBJ databases">
        <authorList>
            <consortium name="Pathogen Informatics"/>
        </authorList>
    </citation>
    <scope>NUCLEOTIDE SEQUENCE [LARGE SCALE GENOMIC DNA]</scope>
</reference>
<reference evidence="5" key="1">
    <citation type="submission" date="2017-02" db="UniProtKB">
        <authorList>
            <consortium name="WormBaseParasite"/>
        </authorList>
    </citation>
    <scope>IDENTIFICATION</scope>
</reference>
<sequence>MRAVLLALCVVALASPWVIYRRNHKKKLVCKEDASGNSTSMEETSAEESTPLTRRKRDIEVDPTHRRPIIYLGAIED</sequence>
<dbReference type="EMBL" id="UYSL01020204">
    <property type="protein sequence ID" value="VDL73410.1"/>
    <property type="molecule type" value="Genomic_DNA"/>
</dbReference>
<protein>
    <submittedName>
        <fullName evidence="5">Secreted protein</fullName>
    </submittedName>
</protein>
<accession>A0A0N4Y299</accession>
<name>A0A0N4Y299_NIPBR</name>
<evidence type="ECO:0000256" key="2">
    <source>
        <dbReference type="SAM" id="SignalP"/>
    </source>
</evidence>
<dbReference type="AlphaFoldDB" id="A0A0N4Y299"/>
<dbReference type="WBParaSite" id="NBR_0000982001-mRNA-1">
    <property type="protein sequence ID" value="NBR_0000982001-mRNA-1"/>
    <property type="gene ID" value="NBR_0000982001"/>
</dbReference>
<feature type="signal peptide" evidence="2">
    <location>
        <begin position="1"/>
        <end position="16"/>
    </location>
</feature>
<keyword evidence="2" id="KW-0732">Signal</keyword>
<evidence type="ECO:0000256" key="1">
    <source>
        <dbReference type="SAM" id="MobiDB-lite"/>
    </source>
</evidence>
<dbReference type="Proteomes" id="UP000271162">
    <property type="component" value="Unassembled WGS sequence"/>
</dbReference>
<feature type="chain" id="PRO_5043125255" evidence="2">
    <location>
        <begin position="17"/>
        <end position="77"/>
    </location>
</feature>
<organism evidence="5">
    <name type="scientific">Nippostrongylus brasiliensis</name>
    <name type="common">Rat hookworm</name>
    <dbReference type="NCBI Taxonomy" id="27835"/>
    <lineage>
        <taxon>Eukaryota</taxon>
        <taxon>Metazoa</taxon>
        <taxon>Ecdysozoa</taxon>
        <taxon>Nematoda</taxon>
        <taxon>Chromadorea</taxon>
        <taxon>Rhabditida</taxon>
        <taxon>Rhabditina</taxon>
        <taxon>Rhabditomorpha</taxon>
        <taxon>Strongyloidea</taxon>
        <taxon>Heligmosomidae</taxon>
        <taxon>Nippostrongylus</taxon>
    </lineage>
</organism>